<reference evidence="7" key="4">
    <citation type="submission" date="2023-06" db="EMBL/GenBank/DDBJ databases">
        <authorList>
            <person name="Spilker T."/>
        </authorList>
    </citation>
    <scope>NUCLEOTIDE SEQUENCE</scope>
    <source>
        <strain evidence="7">FLAC1071</strain>
    </source>
</reference>
<reference evidence="7 9" key="3">
    <citation type="submission" date="2023-06" db="EMBL/GenBank/DDBJ databases">
        <title>Itaconate inhibition of nontuberculous mycobacteria.</title>
        <authorList>
            <person name="Breen P."/>
            <person name="Zimbric M."/>
            <person name="Caverly L."/>
        </authorList>
    </citation>
    <scope>NUCLEOTIDE SEQUENCE [LARGE SCALE GENOMIC DNA]</scope>
    <source>
        <strain evidence="7 9">FLAC1071</strain>
    </source>
</reference>
<dbReference type="EC" id="3.1.1.61" evidence="2"/>
<dbReference type="Pfam" id="PF01339">
    <property type="entry name" value="CheB_methylest"/>
    <property type="match status" value="1"/>
</dbReference>
<feature type="domain" description="CheB-type methylesterase" evidence="5">
    <location>
        <begin position="16"/>
        <end position="196"/>
    </location>
</feature>
<name>A0A1Y0T6N6_MYCIT</name>
<evidence type="ECO:0000313" key="8">
    <source>
        <dbReference type="Proteomes" id="UP000198286"/>
    </source>
</evidence>
<evidence type="ECO:0000313" key="6">
    <source>
        <dbReference type="EMBL" id="ASL15795.1"/>
    </source>
</evidence>
<dbReference type="RefSeq" id="WP_042912139.1">
    <property type="nucleotide sequence ID" value="NZ_CP012885.2"/>
</dbReference>
<evidence type="ECO:0000259" key="5">
    <source>
        <dbReference type="PROSITE" id="PS50122"/>
    </source>
</evidence>
<feature type="active site" evidence="4">
    <location>
        <position position="21"/>
    </location>
</feature>
<dbReference type="EMBL" id="JASZZX010000014">
    <property type="protein sequence ID" value="MDM3927526.1"/>
    <property type="molecule type" value="Genomic_DNA"/>
</dbReference>
<feature type="active site" evidence="4">
    <location>
        <position position="138"/>
    </location>
</feature>
<dbReference type="GO" id="GO:0005737">
    <property type="term" value="C:cytoplasm"/>
    <property type="evidence" value="ECO:0007669"/>
    <property type="project" value="InterPro"/>
</dbReference>
<dbReference type="GO" id="GO:0006935">
    <property type="term" value="P:chemotaxis"/>
    <property type="evidence" value="ECO:0007669"/>
    <property type="project" value="UniProtKB-UniRule"/>
</dbReference>
<keyword evidence="9" id="KW-1185">Reference proteome</keyword>
<accession>A0A1Y0T6N6</accession>
<dbReference type="GO" id="GO:0008984">
    <property type="term" value="F:protein-glutamate methylesterase activity"/>
    <property type="evidence" value="ECO:0007669"/>
    <property type="project" value="UniProtKB-EC"/>
</dbReference>
<dbReference type="SUPFAM" id="SSF52738">
    <property type="entry name" value="Methylesterase CheB, C-terminal domain"/>
    <property type="match status" value="1"/>
</dbReference>
<dbReference type="InterPro" id="IPR035909">
    <property type="entry name" value="CheB_C"/>
</dbReference>
<dbReference type="Gene3D" id="3.40.50.180">
    <property type="entry name" value="Methylesterase CheB, C-terminal domain"/>
    <property type="match status" value="1"/>
</dbReference>
<evidence type="ECO:0000256" key="3">
    <source>
        <dbReference type="ARBA" id="ARBA00048267"/>
    </source>
</evidence>
<gene>
    <name evidence="6" type="ORF">MYCOZU2_03410</name>
    <name evidence="7" type="ORF">QRB35_16065</name>
</gene>
<proteinExistence type="predicted"/>
<dbReference type="PROSITE" id="PS50122">
    <property type="entry name" value="CHEB"/>
    <property type="match status" value="1"/>
</dbReference>
<dbReference type="AlphaFoldDB" id="A0A1Y0T6N6"/>
<dbReference type="GO" id="GO:0000156">
    <property type="term" value="F:phosphorelay response regulator activity"/>
    <property type="evidence" value="ECO:0007669"/>
    <property type="project" value="InterPro"/>
</dbReference>
<feature type="active site" evidence="4">
    <location>
        <position position="48"/>
    </location>
</feature>
<evidence type="ECO:0000256" key="1">
    <source>
        <dbReference type="ARBA" id="ARBA00022801"/>
    </source>
</evidence>
<dbReference type="EMBL" id="CP015267">
    <property type="protein sequence ID" value="ASL15795.1"/>
    <property type="molecule type" value="Genomic_DNA"/>
</dbReference>
<evidence type="ECO:0000256" key="2">
    <source>
        <dbReference type="ARBA" id="ARBA00039140"/>
    </source>
</evidence>
<dbReference type="KEGG" id="mchi:AN480_15570"/>
<sequence>MPATQHKPVQAAFGRVVLVASLGGMKALGTVLGGLPGDFAVSVVVAQHRRPTLSSDDPLAQILSRASSLPIRVAEPGAAADNPGITIVPAGKTATIDADGAWMLAEETSNAGVGDTILASSAALVPTVAVILTGRLADGANGCRAVKRNGGRVLVQDPSTAEASSMPAHAIATGCVDFVLPPDRLAAAVLALTTAPGGAELLTVPVPPWACLN</sequence>
<reference evidence="6 8" key="1">
    <citation type="journal article" date="2017" name="Lancet Infect. Dis.">
        <title>Global outbreak of severe Mycobacterium chimaera disease after cardiac surgery: a molecular epidemiological study.</title>
        <authorList>
            <person name="van Ingen J."/>
            <person name="Kohl T."/>
            <person name="Kranzer K."/>
            <person name="Hasse B."/>
            <person name="Keller P."/>
            <person name="Szafranska A."/>
            <person name="Hillemann D."/>
            <person name="Chand M."/>
            <person name="Schreiber P."/>
            <person name="Sommerstein R."/>
            <person name="Berger C."/>
            <person name="Genoni M."/>
            <person name="Ruegg C."/>
            <person name="Troillet N."/>
            <person name="Widmer A.F."/>
            <person name="Becker S.L."/>
            <person name="Herrmann M."/>
            <person name="Eckmanns T."/>
            <person name="Haller S."/>
            <person name="Hoeller C."/>
            <person name="Debast S.B."/>
            <person name="Wolfhagen M.J."/>
            <person name="Hopman J."/>
            <person name="Kluytmans J."/>
            <person name="Langelaar M."/>
            <person name="Notermans D.W."/>
            <person name="ten Oever J."/>
            <person name="van den Barselaar P."/>
            <person name="Vonk A.B.A."/>
            <person name="Vos M.C."/>
            <person name="Ahmed N."/>
            <person name="Brown T."/>
            <person name="Crook D."/>
            <person name="Lamagni T."/>
            <person name="Phin N."/>
            <person name="Smith E.G."/>
            <person name="Zambon M."/>
            <person name="Serr A."/>
            <person name="Goetting T."/>
            <person name="Ebner W."/>
            <person name="Thuermer A."/>
            <person name="Utpatel C."/>
            <person name="Sproer C."/>
            <person name="Bunk B."/>
            <person name="Nubel U."/>
            <person name="Bloemberg G."/>
            <person name="Bottger E."/>
            <person name="Niemann S."/>
            <person name="Wagner D."/>
            <person name="Sax H."/>
        </authorList>
    </citation>
    <scope>NUCLEOTIDE SEQUENCE [LARGE SCALE GENOMIC DNA]</scope>
    <source>
        <strain evidence="6 8">ZUERICH-2</strain>
    </source>
</reference>
<dbReference type="STRING" id="222805.AN480_15570"/>
<evidence type="ECO:0000256" key="4">
    <source>
        <dbReference type="PROSITE-ProRule" id="PRU00050"/>
    </source>
</evidence>
<dbReference type="PANTHER" id="PTHR42872:SF6">
    <property type="entry name" value="PROTEIN-GLUTAMATE METHYLESTERASE_PROTEIN-GLUTAMINE GLUTAMINASE"/>
    <property type="match status" value="1"/>
</dbReference>
<evidence type="ECO:0000313" key="9">
    <source>
        <dbReference type="Proteomes" id="UP001529272"/>
    </source>
</evidence>
<reference evidence="9" key="2">
    <citation type="submission" date="2023-06" db="EMBL/GenBank/DDBJ databases">
        <title>Itaconate inhibition of nontuberculous mycobacteria.</title>
        <authorList>
            <person name="Spilker T."/>
        </authorList>
    </citation>
    <scope>NUCLEOTIDE SEQUENCE [LARGE SCALE GENOMIC DNA]</scope>
    <source>
        <strain evidence="9">FLAC1071</strain>
    </source>
</reference>
<dbReference type="InterPro" id="IPR000673">
    <property type="entry name" value="Sig_transdc_resp-reg_Me-estase"/>
</dbReference>
<dbReference type="Proteomes" id="UP000198286">
    <property type="component" value="Chromosome"/>
</dbReference>
<keyword evidence="4" id="KW-0145">Chemotaxis</keyword>
<comment type="catalytic activity">
    <reaction evidence="3">
        <text>[protein]-L-glutamate 5-O-methyl ester + H2O = L-glutamyl-[protein] + methanol + H(+)</text>
        <dbReference type="Rhea" id="RHEA:23236"/>
        <dbReference type="Rhea" id="RHEA-COMP:10208"/>
        <dbReference type="Rhea" id="RHEA-COMP:10311"/>
        <dbReference type="ChEBI" id="CHEBI:15377"/>
        <dbReference type="ChEBI" id="CHEBI:15378"/>
        <dbReference type="ChEBI" id="CHEBI:17790"/>
        <dbReference type="ChEBI" id="CHEBI:29973"/>
        <dbReference type="ChEBI" id="CHEBI:82795"/>
        <dbReference type="EC" id="3.1.1.61"/>
    </reaction>
</comment>
<evidence type="ECO:0000313" key="7">
    <source>
        <dbReference type="EMBL" id="MDM3927526.1"/>
    </source>
</evidence>
<dbReference type="Proteomes" id="UP001529272">
    <property type="component" value="Unassembled WGS sequence"/>
</dbReference>
<organism evidence="6 8">
    <name type="scientific">Mycobacterium intracellulare subsp. chimaera</name>
    <dbReference type="NCBI Taxonomy" id="222805"/>
    <lineage>
        <taxon>Bacteria</taxon>
        <taxon>Bacillati</taxon>
        <taxon>Actinomycetota</taxon>
        <taxon>Actinomycetes</taxon>
        <taxon>Mycobacteriales</taxon>
        <taxon>Mycobacteriaceae</taxon>
        <taxon>Mycobacterium</taxon>
        <taxon>Mycobacterium avium complex (MAC)</taxon>
    </lineage>
</organism>
<keyword evidence="1 4" id="KW-0378">Hydrolase</keyword>
<dbReference type="PANTHER" id="PTHR42872">
    <property type="entry name" value="PROTEIN-GLUTAMATE METHYLESTERASE/PROTEIN-GLUTAMINE GLUTAMINASE"/>
    <property type="match status" value="1"/>
</dbReference>
<protein>
    <recommendedName>
        <fullName evidence="2">protein-glutamate methylesterase</fullName>
        <ecNumber evidence="2">3.1.1.61</ecNumber>
    </recommendedName>
</protein>